<dbReference type="AlphaFoldDB" id="A0A158PNH4"/>
<evidence type="ECO:0000259" key="3">
    <source>
        <dbReference type="SMART" id="SM00703"/>
    </source>
</evidence>
<dbReference type="GO" id="GO:0016747">
    <property type="term" value="F:acyltransferase activity, transferring groups other than amino-acyl groups"/>
    <property type="evidence" value="ECO:0007669"/>
    <property type="project" value="InterPro"/>
</dbReference>
<protein>
    <submittedName>
        <fullName evidence="6">NRF domain-containing protein</fullName>
    </submittedName>
</protein>
<evidence type="ECO:0000313" key="6">
    <source>
        <dbReference type="WBParaSite" id="ASIM_0001203301-mRNA-1"/>
    </source>
</evidence>
<proteinExistence type="predicted"/>
<feature type="transmembrane region" description="Helical" evidence="2">
    <location>
        <begin position="330"/>
        <end position="356"/>
    </location>
</feature>
<feature type="transmembrane region" description="Helical" evidence="2">
    <location>
        <begin position="200"/>
        <end position="223"/>
    </location>
</feature>
<reference evidence="4 5" key="2">
    <citation type="submission" date="2018-11" db="EMBL/GenBank/DDBJ databases">
        <authorList>
            <consortium name="Pathogen Informatics"/>
        </authorList>
    </citation>
    <scope>NUCLEOTIDE SEQUENCE [LARGE SCALE GENOMIC DNA]</scope>
</reference>
<dbReference type="InterPro" id="IPR052728">
    <property type="entry name" value="O2_lipid_transport_reg"/>
</dbReference>
<organism evidence="6">
    <name type="scientific">Anisakis simplex</name>
    <name type="common">Herring worm</name>
    <dbReference type="NCBI Taxonomy" id="6269"/>
    <lineage>
        <taxon>Eukaryota</taxon>
        <taxon>Metazoa</taxon>
        <taxon>Ecdysozoa</taxon>
        <taxon>Nematoda</taxon>
        <taxon>Chromadorea</taxon>
        <taxon>Rhabditida</taxon>
        <taxon>Spirurina</taxon>
        <taxon>Ascaridomorpha</taxon>
        <taxon>Ascaridoidea</taxon>
        <taxon>Anisakidae</taxon>
        <taxon>Anisakis</taxon>
        <taxon>Anisakis simplex complex</taxon>
    </lineage>
</organism>
<keyword evidence="5" id="KW-1185">Reference proteome</keyword>
<accession>A0A158PNH4</accession>
<feature type="transmembrane region" description="Helical" evidence="2">
    <location>
        <begin position="452"/>
        <end position="472"/>
    </location>
</feature>
<dbReference type="OrthoDB" id="207378at2759"/>
<feature type="transmembrane region" description="Helical" evidence="2">
    <location>
        <begin position="412"/>
        <end position="432"/>
    </location>
</feature>
<evidence type="ECO:0000313" key="4">
    <source>
        <dbReference type="EMBL" id="VDK45188.1"/>
    </source>
</evidence>
<dbReference type="SMART" id="SM00703">
    <property type="entry name" value="NRF"/>
    <property type="match status" value="1"/>
</dbReference>
<dbReference type="PANTHER" id="PTHR11161">
    <property type="entry name" value="O-ACYLTRANSFERASE"/>
    <property type="match status" value="1"/>
</dbReference>
<dbReference type="EMBL" id="UYRR01031075">
    <property type="protein sequence ID" value="VDK45188.1"/>
    <property type="molecule type" value="Genomic_DNA"/>
</dbReference>
<keyword evidence="2" id="KW-0472">Membrane</keyword>
<dbReference type="InterPro" id="IPR006621">
    <property type="entry name" value="Nose-resist-to-fluoxetine_N"/>
</dbReference>
<name>A0A158PNH4_ANISI</name>
<feature type="transmembrane region" description="Helical" evidence="2">
    <location>
        <begin position="304"/>
        <end position="323"/>
    </location>
</feature>
<dbReference type="Pfam" id="PF01757">
    <property type="entry name" value="Acyl_transf_3"/>
    <property type="match status" value="1"/>
</dbReference>
<feature type="transmembrane region" description="Helical" evidence="2">
    <location>
        <begin position="244"/>
        <end position="265"/>
    </location>
</feature>
<dbReference type="WBParaSite" id="ASIM_0001203301-mRNA-1">
    <property type="protein sequence ID" value="ASIM_0001203301-mRNA-1"/>
    <property type="gene ID" value="ASIM_0001203301"/>
</dbReference>
<evidence type="ECO:0000256" key="2">
    <source>
        <dbReference type="SAM" id="Phobius"/>
    </source>
</evidence>
<dbReference type="Proteomes" id="UP000267096">
    <property type="component" value="Unassembled WGS sequence"/>
</dbReference>
<evidence type="ECO:0000313" key="5">
    <source>
        <dbReference type="Proteomes" id="UP000267096"/>
    </source>
</evidence>
<gene>
    <name evidence="4" type="ORF">ASIM_LOCUS11499</name>
</gene>
<dbReference type="InterPro" id="IPR002656">
    <property type="entry name" value="Acyl_transf_3_dom"/>
</dbReference>
<sequence length="699" mass="80367">MLLSGSETPFDGVVEAITVPAYTLLHIRLVKRRRFQSTELNVCGMTNGEDEEQVCFKQYLYVRRPFLSVPHRVECGVSECRQFIPVLDASGKYEPGILVGRRIFSGLYSECVAIDVEIPGRRQHLKGGYGRLFFDARFRDYRDKTLYKDDAENYEFLAYDVCLPKSCSNDADLLKLGRRTNSLEEFKTLQDRSTQILINAYFGVDTFFFLSGLLASFVWFREYNRNEKQQMSRIAWIMFYVHRYIRLTPPYYLMIAFYSFVFLTFTKNMPNVLSPLHDSCEKNWWINFLYLNNYIDYGNQCYSISWYLATDLQMYIFAPVLLVPLAIKPIIGFIVAGVILCASVAANMATVYALYLPPSPYPLGVMDPRMKNNKQYTLLIADSPWIHCQIYITGMLIGYLLQTKKRLHINKVVNIVLWIISLAIGAYLMVSLKDWTDGKLLSLTERAFYSAFSKIAWGLALSYVTVACFYGYGGPISQFMSWSVWIPCSRLTYCSYLLHQCIVHYVVGMRNVPLTYTNFSFIFVSIVLPAAMLTYFFAIFWSALFEISTRRVEMLFLGGLRCRRAESATSQDSENTEIMTGCGHVLPRPPSHAPPEPPVSVPPEQPAWELTQAKRALYKLFKRNEYKSYKPQPVGETQQNGISSDRKEQTERAEVLNVAKGLQNQATGNDDNKGSMREAHRRRKERRDFVATPADGDWS</sequence>
<keyword evidence="2" id="KW-1133">Transmembrane helix</keyword>
<feature type="compositionally biased region" description="Pro residues" evidence="1">
    <location>
        <begin position="587"/>
        <end position="602"/>
    </location>
</feature>
<feature type="transmembrane region" description="Helical" evidence="2">
    <location>
        <begin position="519"/>
        <end position="544"/>
    </location>
</feature>
<feature type="region of interest" description="Disordered" evidence="1">
    <location>
        <begin position="629"/>
        <end position="699"/>
    </location>
</feature>
<keyword evidence="2" id="KW-0812">Transmembrane</keyword>
<reference evidence="6" key="1">
    <citation type="submission" date="2016-04" db="UniProtKB">
        <authorList>
            <consortium name="WormBaseParasite"/>
        </authorList>
    </citation>
    <scope>IDENTIFICATION</scope>
</reference>
<evidence type="ECO:0000256" key="1">
    <source>
        <dbReference type="SAM" id="MobiDB-lite"/>
    </source>
</evidence>
<feature type="compositionally biased region" description="Basic and acidic residues" evidence="1">
    <location>
        <begin position="644"/>
        <end position="654"/>
    </location>
</feature>
<feature type="domain" description="Nose resistant-to-fluoxetine protein N-terminal" evidence="3">
    <location>
        <begin position="72"/>
        <end position="195"/>
    </location>
</feature>
<feature type="transmembrane region" description="Helical" evidence="2">
    <location>
        <begin position="376"/>
        <end position="400"/>
    </location>
</feature>
<dbReference type="Pfam" id="PF20146">
    <property type="entry name" value="NRF"/>
    <property type="match status" value="1"/>
</dbReference>
<dbReference type="PANTHER" id="PTHR11161:SF55">
    <property type="entry name" value="NOSE RESISTANT-TO-FLUOXETINE PROTEIN N-TERMINAL DOMAIN-CONTAINING PROTEIN"/>
    <property type="match status" value="1"/>
</dbReference>
<feature type="region of interest" description="Disordered" evidence="1">
    <location>
        <begin position="571"/>
        <end position="602"/>
    </location>
</feature>